<dbReference type="Proteomes" id="UP000034805">
    <property type="component" value="Unassembled WGS sequence"/>
</dbReference>
<evidence type="ECO:0000256" key="1">
    <source>
        <dbReference type="SAM" id="MobiDB-lite"/>
    </source>
</evidence>
<sequence>MAIHRTHTDGPRPDRITHWLQTLALDRRVACFSVAPAPQDHQRPGLRFACVVSGTRTIVAEAELTLQLMLRESRSLSSAPYLVPLLLVPRGVRSVLLGLYRHTPLTFCPLQEGPVAPRRRHGKPSRREAPCDTPLATPALLPRRTFA</sequence>
<organism evidence="2 3">
    <name type="scientific">Scleropages formosus</name>
    <name type="common">Asian bonytongue</name>
    <name type="synonym">Osteoglossum formosum</name>
    <dbReference type="NCBI Taxonomy" id="113540"/>
    <lineage>
        <taxon>Eukaryota</taxon>
        <taxon>Metazoa</taxon>
        <taxon>Chordata</taxon>
        <taxon>Craniata</taxon>
        <taxon>Vertebrata</taxon>
        <taxon>Euteleostomi</taxon>
        <taxon>Actinopterygii</taxon>
        <taxon>Neopterygii</taxon>
        <taxon>Teleostei</taxon>
        <taxon>Osteoglossocephala</taxon>
        <taxon>Osteoglossomorpha</taxon>
        <taxon>Osteoglossiformes</taxon>
        <taxon>Osteoglossidae</taxon>
        <taxon>Scleropages</taxon>
    </lineage>
</organism>
<evidence type="ECO:0000313" key="3">
    <source>
        <dbReference type="Proteomes" id="UP000034805"/>
    </source>
</evidence>
<dbReference type="EMBL" id="JARO02003718">
    <property type="protein sequence ID" value="KPP69929.1"/>
    <property type="molecule type" value="Genomic_DNA"/>
</dbReference>
<proteinExistence type="predicted"/>
<dbReference type="AlphaFoldDB" id="A0A0N8JZP7"/>
<accession>A0A0N8JZP7</accession>
<protein>
    <submittedName>
        <fullName evidence="2">Uncharacterized protein</fullName>
    </submittedName>
</protein>
<reference evidence="2 3" key="1">
    <citation type="submission" date="2015-08" db="EMBL/GenBank/DDBJ databases">
        <title>The genome of the Asian arowana (Scleropages formosus).</title>
        <authorList>
            <person name="Tan M.H."/>
            <person name="Gan H.M."/>
            <person name="Croft L.J."/>
            <person name="Austin C.M."/>
        </authorList>
    </citation>
    <scope>NUCLEOTIDE SEQUENCE [LARGE SCALE GENOMIC DNA]</scope>
    <source>
        <strain evidence="2">Aro1</strain>
    </source>
</reference>
<name>A0A0N8JZP7_SCLFO</name>
<evidence type="ECO:0000313" key="2">
    <source>
        <dbReference type="EMBL" id="KPP69929.1"/>
    </source>
</evidence>
<comment type="caution">
    <text evidence="2">The sequence shown here is derived from an EMBL/GenBank/DDBJ whole genome shotgun (WGS) entry which is preliminary data.</text>
</comment>
<gene>
    <name evidence="2" type="ORF">Z043_111280</name>
</gene>
<feature type="region of interest" description="Disordered" evidence="1">
    <location>
        <begin position="112"/>
        <end position="136"/>
    </location>
</feature>